<sequence length="254" mass="27655">MKPFRDTWLVFQRQMLLVRRTPIRLVIGITQPIAYLLLFAPLLKPALAPMGATSYADAYRIYVPGLLVVLVLLSGLFTGFGLLAELRAGIIERSRVTPMSRFALLLGRALSEVATLMGQAVLITLLAIPFGLTVSIGPLLLAYLMLALMGLMASALSYAVALVIRSPAALGPLMNTVSQPLALLSGVLLPLALAPHWLVSIARWNPFYWATNGTRALFAGHVDDPSVWQGMLVIIVLTVLAVLWSTRLFAQRVR</sequence>
<keyword evidence="5" id="KW-0046">Antibiotic resistance</keyword>
<evidence type="ECO:0000256" key="2">
    <source>
        <dbReference type="ARBA" id="ARBA00022692"/>
    </source>
</evidence>
<dbReference type="PIRSF" id="PIRSF006648">
    <property type="entry name" value="DrrB"/>
    <property type="match status" value="1"/>
</dbReference>
<evidence type="ECO:0000256" key="1">
    <source>
        <dbReference type="ARBA" id="ARBA00004141"/>
    </source>
</evidence>
<evidence type="ECO:0000256" key="4">
    <source>
        <dbReference type="ARBA" id="ARBA00023136"/>
    </source>
</evidence>
<dbReference type="GO" id="GO:0046677">
    <property type="term" value="P:response to antibiotic"/>
    <property type="evidence" value="ECO:0007669"/>
    <property type="project" value="UniProtKB-KW"/>
</dbReference>
<feature type="transmembrane region" description="Helical" evidence="6">
    <location>
        <begin position="21"/>
        <end position="41"/>
    </location>
</feature>
<evidence type="ECO:0000313" key="8">
    <source>
        <dbReference type="EMBL" id="KAA2255922.1"/>
    </source>
</evidence>
<keyword evidence="6" id="KW-1003">Cell membrane</keyword>
<keyword evidence="4 6" id="KW-0472">Membrane</keyword>
<keyword evidence="2 6" id="KW-0812">Transmembrane</keyword>
<proteinExistence type="inferred from homology"/>
<keyword evidence="6" id="KW-0813">Transport</keyword>
<dbReference type="InterPro" id="IPR013525">
    <property type="entry name" value="ABC2_TM"/>
</dbReference>
<dbReference type="PRINTS" id="PR00164">
    <property type="entry name" value="ABC2TRNSPORT"/>
</dbReference>
<keyword evidence="9" id="KW-1185">Reference proteome</keyword>
<evidence type="ECO:0000313" key="9">
    <source>
        <dbReference type="Proteomes" id="UP000323454"/>
    </source>
</evidence>
<dbReference type="InterPro" id="IPR000412">
    <property type="entry name" value="ABC_2_transport"/>
</dbReference>
<dbReference type="RefSeq" id="WP_149852708.1">
    <property type="nucleotide sequence ID" value="NZ_VUOB01000054.1"/>
</dbReference>
<evidence type="ECO:0000256" key="5">
    <source>
        <dbReference type="ARBA" id="ARBA00023251"/>
    </source>
</evidence>
<comment type="subcellular location">
    <subcellularLocation>
        <location evidence="6">Cell membrane</location>
        <topology evidence="6">Multi-pass membrane protein</topology>
    </subcellularLocation>
    <subcellularLocation>
        <location evidence="1">Membrane</location>
        <topology evidence="1">Multi-pass membrane protein</topology>
    </subcellularLocation>
</comment>
<evidence type="ECO:0000256" key="3">
    <source>
        <dbReference type="ARBA" id="ARBA00022989"/>
    </source>
</evidence>
<feature type="transmembrane region" description="Helical" evidence="6">
    <location>
        <begin position="105"/>
        <end position="128"/>
    </location>
</feature>
<feature type="domain" description="ABC transmembrane type-2" evidence="7">
    <location>
        <begin position="23"/>
        <end position="252"/>
    </location>
</feature>
<dbReference type="Pfam" id="PF01061">
    <property type="entry name" value="ABC2_membrane"/>
    <property type="match status" value="1"/>
</dbReference>
<dbReference type="GO" id="GO:0140359">
    <property type="term" value="F:ABC-type transporter activity"/>
    <property type="evidence" value="ECO:0007669"/>
    <property type="project" value="InterPro"/>
</dbReference>
<dbReference type="PANTHER" id="PTHR43229:SF3">
    <property type="entry name" value="ABC-TYPE MULTIDRUG TRANSPORT SYSTEM, PERMEASE COMPONENT"/>
    <property type="match status" value="1"/>
</dbReference>
<feature type="transmembrane region" description="Helical" evidence="6">
    <location>
        <begin position="227"/>
        <end position="250"/>
    </location>
</feature>
<comment type="caution">
    <text evidence="8">The sequence shown here is derived from an EMBL/GenBank/DDBJ whole genome shotgun (WGS) entry which is preliminary data.</text>
</comment>
<feature type="transmembrane region" description="Helical" evidence="6">
    <location>
        <begin position="181"/>
        <end position="199"/>
    </location>
</feature>
<feature type="transmembrane region" description="Helical" evidence="6">
    <location>
        <begin position="140"/>
        <end position="161"/>
    </location>
</feature>
<organism evidence="8 9">
    <name type="scientific">Solihabitans fulvus</name>
    <dbReference type="NCBI Taxonomy" id="1892852"/>
    <lineage>
        <taxon>Bacteria</taxon>
        <taxon>Bacillati</taxon>
        <taxon>Actinomycetota</taxon>
        <taxon>Actinomycetes</taxon>
        <taxon>Pseudonocardiales</taxon>
        <taxon>Pseudonocardiaceae</taxon>
        <taxon>Solihabitans</taxon>
    </lineage>
</organism>
<keyword evidence="3 6" id="KW-1133">Transmembrane helix</keyword>
<evidence type="ECO:0000259" key="7">
    <source>
        <dbReference type="PROSITE" id="PS51012"/>
    </source>
</evidence>
<feature type="transmembrane region" description="Helical" evidence="6">
    <location>
        <begin position="61"/>
        <end position="84"/>
    </location>
</feature>
<reference evidence="8 9" key="2">
    <citation type="submission" date="2019-09" db="EMBL/GenBank/DDBJ databases">
        <authorList>
            <person name="Jin C."/>
        </authorList>
    </citation>
    <scope>NUCLEOTIDE SEQUENCE [LARGE SCALE GENOMIC DNA]</scope>
    <source>
        <strain evidence="8 9">AN110305</strain>
    </source>
</reference>
<name>A0A5B2WYX6_9PSEU</name>
<protein>
    <recommendedName>
        <fullName evidence="6">Transport permease protein</fullName>
    </recommendedName>
</protein>
<dbReference type="AlphaFoldDB" id="A0A5B2WYX6"/>
<gene>
    <name evidence="8" type="ORF">F0L68_27410</name>
</gene>
<reference evidence="8 9" key="1">
    <citation type="submission" date="2019-09" db="EMBL/GenBank/DDBJ databases">
        <title>Goodfellowia gen. nov., a new genus of the Pseudonocardineae related to Actinoalloteichus, containing Goodfellowia coeruleoviolacea gen. nov., comb. nov. gen. nov., comb. nov.</title>
        <authorList>
            <person name="Labeda D."/>
        </authorList>
    </citation>
    <scope>NUCLEOTIDE SEQUENCE [LARGE SCALE GENOMIC DNA]</scope>
    <source>
        <strain evidence="8 9">AN110305</strain>
    </source>
</reference>
<evidence type="ECO:0000256" key="6">
    <source>
        <dbReference type="RuleBase" id="RU361157"/>
    </source>
</evidence>
<dbReference type="InterPro" id="IPR047817">
    <property type="entry name" value="ABC2_TM_bact-type"/>
</dbReference>
<dbReference type="PROSITE" id="PS51012">
    <property type="entry name" value="ABC_TM2"/>
    <property type="match status" value="1"/>
</dbReference>
<dbReference type="PANTHER" id="PTHR43229">
    <property type="entry name" value="NODULATION PROTEIN J"/>
    <property type="match status" value="1"/>
</dbReference>
<dbReference type="Proteomes" id="UP000323454">
    <property type="component" value="Unassembled WGS sequence"/>
</dbReference>
<dbReference type="OrthoDB" id="9255971at2"/>
<comment type="similarity">
    <text evidence="6">Belongs to the ABC-2 integral membrane protein family.</text>
</comment>
<dbReference type="EMBL" id="VUOB01000054">
    <property type="protein sequence ID" value="KAA2255922.1"/>
    <property type="molecule type" value="Genomic_DNA"/>
</dbReference>
<dbReference type="GO" id="GO:0043190">
    <property type="term" value="C:ATP-binding cassette (ABC) transporter complex"/>
    <property type="evidence" value="ECO:0007669"/>
    <property type="project" value="InterPro"/>
</dbReference>
<accession>A0A5B2WYX6</accession>
<dbReference type="InterPro" id="IPR051784">
    <property type="entry name" value="Nod_factor_ABC_transporter"/>
</dbReference>